<sequence length="604" mass="65599">MSQNNNNNIREPGFRTAGIRRTPVSAAVVAAIISGSFLANAAHAANFTLGEVEGNFTSQLSLGASWRMEDPSKDLYAPGNGGNAGRSNTSDDATQNFKKGETFSQIFKGSHDLELNYQNFGAFVRAKYWYDAELNDGRREHGHLGNNYQSGAKLNDSGFSDYAKFSGFELMDAFVYGSFELGDKPLDLRLGKQVVSWGESTFIQGGVNSINPVDVSAFRRPGAEVKEGLLPVNMLYGNLGVTDNLSMEGFYQLDWAKTEIDGCGTYFSTADFAADGCNGVTFASSMPDEMNLLVPGAKLSRKADDEAQDDGQFGLAFRYYAEQVDTEFGAYYLNYHSRSPYINGFRSSTGPNSLALAQTPDLDFDGSYQIAFPEDIQVFGLSAATNVGSWAVSGEISYRPDMPIQINGNDLLFSLLSDGMTGMGAADDLLPTTAPGSAVKGYDKYDVVQLQSTGVKFFDQVLGASRLSLVSEVGFIFINDFDNAEKGGHRYGRNSVFGTAAPGVGDGFVTDFSWGYRMRANLRYSDVFAGVNLTPSIAWSHDVKGYSPAPAQQFNEGRRAVSLGLKADYMDTYTASISYTSYFGGDFNELKDRDFMALNLGVSF</sequence>
<proteinExistence type="predicted"/>
<dbReference type="EMBL" id="JACJFM010000016">
    <property type="protein sequence ID" value="MBB1487559.1"/>
    <property type="molecule type" value="Genomic_DNA"/>
</dbReference>
<feature type="region of interest" description="Disordered" evidence="1">
    <location>
        <begin position="73"/>
        <end position="95"/>
    </location>
</feature>
<reference evidence="2 3" key="1">
    <citation type="submission" date="2020-08" db="EMBL/GenBank/DDBJ databases">
        <title>Oceanospirillum sp. nov. isolated from marine sediment.</title>
        <authorList>
            <person name="Ji X."/>
        </authorList>
    </citation>
    <scope>NUCLEOTIDE SEQUENCE [LARGE SCALE GENOMIC DNA]</scope>
    <source>
        <strain evidence="2 3">D5</strain>
    </source>
</reference>
<evidence type="ECO:0000313" key="2">
    <source>
        <dbReference type="EMBL" id="MBB1487559.1"/>
    </source>
</evidence>
<organism evidence="2 3">
    <name type="scientific">Oceanospirillum sediminis</name>
    <dbReference type="NCBI Taxonomy" id="2760088"/>
    <lineage>
        <taxon>Bacteria</taxon>
        <taxon>Pseudomonadati</taxon>
        <taxon>Pseudomonadota</taxon>
        <taxon>Gammaproteobacteria</taxon>
        <taxon>Oceanospirillales</taxon>
        <taxon>Oceanospirillaceae</taxon>
        <taxon>Oceanospirillum</taxon>
    </lineage>
</organism>
<protein>
    <submittedName>
        <fullName evidence="2">DUF1302 domain-containing protein</fullName>
    </submittedName>
</protein>
<dbReference type="RefSeq" id="WP_182809338.1">
    <property type="nucleotide sequence ID" value="NZ_JACJFM010000016.1"/>
</dbReference>
<gene>
    <name evidence="2" type="ORF">H4O21_13160</name>
</gene>
<feature type="compositionally biased region" description="Polar residues" evidence="1">
    <location>
        <begin position="85"/>
        <end position="95"/>
    </location>
</feature>
<dbReference type="InterPro" id="IPR010727">
    <property type="entry name" value="DUF1302"/>
</dbReference>
<evidence type="ECO:0000313" key="3">
    <source>
        <dbReference type="Proteomes" id="UP000565262"/>
    </source>
</evidence>
<name>A0A839ISV8_9GAMM</name>
<evidence type="ECO:0000256" key="1">
    <source>
        <dbReference type="SAM" id="MobiDB-lite"/>
    </source>
</evidence>
<dbReference type="Proteomes" id="UP000565262">
    <property type="component" value="Unassembled WGS sequence"/>
</dbReference>
<dbReference type="AlphaFoldDB" id="A0A839ISV8"/>
<comment type="caution">
    <text evidence="2">The sequence shown here is derived from an EMBL/GenBank/DDBJ whole genome shotgun (WGS) entry which is preliminary data.</text>
</comment>
<accession>A0A839ISV8</accession>
<dbReference type="Pfam" id="PF06980">
    <property type="entry name" value="DUF1302"/>
    <property type="match status" value="1"/>
</dbReference>
<keyword evidence="3" id="KW-1185">Reference proteome</keyword>